<organism evidence="1 2">
    <name type="scientific">Chryseobacterium aquaticum</name>
    <dbReference type="NCBI Taxonomy" id="452084"/>
    <lineage>
        <taxon>Bacteria</taxon>
        <taxon>Pseudomonadati</taxon>
        <taxon>Bacteroidota</taxon>
        <taxon>Flavobacteriia</taxon>
        <taxon>Flavobacteriales</taxon>
        <taxon>Weeksellaceae</taxon>
        <taxon>Chryseobacterium group</taxon>
        <taxon>Chryseobacterium</taxon>
    </lineage>
</organism>
<gene>
    <name evidence="1" type="ORF">AR438_11990</name>
</gene>
<keyword evidence="2" id="KW-1185">Reference proteome</keyword>
<evidence type="ECO:0000313" key="2">
    <source>
        <dbReference type="Proteomes" id="UP000051682"/>
    </source>
</evidence>
<evidence type="ECO:0000313" key="1">
    <source>
        <dbReference type="EMBL" id="KQK25241.1"/>
    </source>
</evidence>
<dbReference type="RefSeq" id="WP_056015417.1">
    <property type="nucleotide sequence ID" value="NZ_LLYZ01000006.1"/>
</dbReference>
<dbReference type="EMBL" id="LLYZ01000006">
    <property type="protein sequence ID" value="KQK25241.1"/>
    <property type="molecule type" value="Genomic_DNA"/>
</dbReference>
<dbReference type="Proteomes" id="UP000051682">
    <property type="component" value="Unassembled WGS sequence"/>
</dbReference>
<protein>
    <submittedName>
        <fullName evidence="1">Uncharacterized protein</fullName>
    </submittedName>
</protein>
<accession>A0A0Q3LPU5</accession>
<reference evidence="1 2" key="1">
    <citation type="submission" date="2015-10" db="EMBL/GenBank/DDBJ databases">
        <title>Chryseobacterium aquaticum genome.</title>
        <authorList>
            <person name="Newman J.D."/>
            <person name="Ferguson M.B."/>
            <person name="Miller J.R."/>
        </authorList>
    </citation>
    <scope>NUCLEOTIDE SEQUENCE [LARGE SCALE GENOMIC DNA]</scope>
    <source>
        <strain evidence="1 2">KCTC 12483</strain>
    </source>
</reference>
<name>A0A0Q3LPU5_9FLAO</name>
<dbReference type="OrthoDB" id="1268286at2"/>
<dbReference type="AlphaFoldDB" id="A0A0Q3LPU5"/>
<comment type="caution">
    <text evidence="1">The sequence shown here is derived from an EMBL/GenBank/DDBJ whole genome shotgun (WGS) entry which is preliminary data.</text>
</comment>
<proteinExistence type="predicted"/>
<sequence>MAVAKCSITFDVNFTSSSPVTSAIASYKIHSDSSYTDFQIQLPTVPYIGSSLSVVLPEIQTEGDYDLIITLTTQDGTVAKKESSFKIGNCPGRNPPTVSLKWNDGELNADRSCTQSLCTYTIDVNATDPDNDIINIKILKSTDGNIWNTFIANLTAGNFTDSINTEGKNQYRAVAVDAKNHSATSNTLSYKKEKVEVPVCDHLSNVNDARLNITELSPSPGWVSATVDVAQSAVGIPMNLSHEIHYRRCDDVFMNKVEVLGTDNKVIQDFEIPNNLPNGMTGHQSLPFVYTPTQAGKITLRIREYSSFATSEKTPAHLHIDSQLLFLDKEIECSRISAEHNFSIYRGTDCTEAEFVYREIARDEPSDQCKQSKLSFTLEGDKSNVPMTFYLDGNPSGAGTSIYVDGDGSIIKQSDLSPLNMVRQTSDGNPQLTEIPVFVTVKGKITVDIILEASQTVRVNGDLSLGACDTSGGKTSFTQSASAEIRSTSMSILLNNTKTIYI</sequence>